<comment type="catalytic activity">
    <reaction evidence="1">
        <text>Random endo-hydrolysis of N-acetyl-beta-D-glucosaminide (1-&gt;4)-beta-linkages in chitin and chitodextrins.</text>
        <dbReference type="EC" id="3.2.1.14"/>
    </reaction>
</comment>
<dbReference type="Pfam" id="PF00704">
    <property type="entry name" value="Glyco_hydro_18"/>
    <property type="match status" value="1"/>
</dbReference>
<evidence type="ECO:0000256" key="1">
    <source>
        <dbReference type="ARBA" id="ARBA00000822"/>
    </source>
</evidence>
<evidence type="ECO:0000256" key="6">
    <source>
        <dbReference type="ARBA" id="ARBA00023326"/>
    </source>
</evidence>
<gene>
    <name evidence="11" type="ORF">D9619_009056</name>
</gene>
<organism evidence="11 12">
    <name type="scientific">Psilocybe cf. subviscida</name>
    <dbReference type="NCBI Taxonomy" id="2480587"/>
    <lineage>
        <taxon>Eukaryota</taxon>
        <taxon>Fungi</taxon>
        <taxon>Dikarya</taxon>
        <taxon>Basidiomycota</taxon>
        <taxon>Agaricomycotina</taxon>
        <taxon>Agaricomycetes</taxon>
        <taxon>Agaricomycetidae</taxon>
        <taxon>Agaricales</taxon>
        <taxon>Agaricineae</taxon>
        <taxon>Strophariaceae</taxon>
        <taxon>Psilocybe</taxon>
    </lineage>
</organism>
<keyword evidence="12" id="KW-1185">Reference proteome</keyword>
<dbReference type="Gene3D" id="3.30.1520.10">
    <property type="entry name" value="Phox-like domain"/>
    <property type="match status" value="1"/>
</dbReference>
<sequence length="564" mass="60896">MGQPYLGLNMAPTVAIEKHTTASSPRPHVLYTIEVNIDGKELTTQRRYSEFVDLHNTLKDPYNLPPKRLFATTFIPSAWVDDSLIAERKVGLAEYLVDILSTPKYKDQSAVFEFLSAQTLERNQKFDLEDALPSTLTRKKALSLAAGLADGVISTAASLIAGGYYTYWSVDTNPPEKIDFSKFDMIFFAFAIPSSSNTVSMDSSQTSLLKRLVSAARSSGFGTRIVLSIGGWGGCYYYSQACSSSANRTKFMNSIASTINTYNLDGVDFDWEFPNSPGAGQPYSASDTNNLLLLLQALRVSLGPCKIICAAVSHQPWLGSNGKPLTDVSAFAKVMDYVNIMNYDVWGASSTPGPNAPLGDLCKTSTQPSASAQAAFASWTKAKFPANKIILGLPLYGYVSQSSKTVLTGSSVPAPEMLILEQLEVKDEDGTVQTHFLNGAHANNLADVEASEEEAAVAAAANLTKYWGQQVAFKDIVKSGALAKKSDGTYGEAGGFTMGWDNCSDTPFLFNKAQTTVVTYDDTWSLTSKANFVKSSGMAGCLTWSIDQDDGITLHNAIRKALGK</sequence>
<dbReference type="InterPro" id="IPR001683">
    <property type="entry name" value="PX_dom"/>
</dbReference>
<evidence type="ECO:0000259" key="10">
    <source>
        <dbReference type="PROSITE" id="PS51910"/>
    </source>
</evidence>
<dbReference type="PANTHER" id="PTHR11177:SF317">
    <property type="entry name" value="CHITINASE 12-RELATED"/>
    <property type="match status" value="1"/>
</dbReference>
<evidence type="ECO:0000256" key="7">
    <source>
        <dbReference type="RuleBase" id="RU000489"/>
    </source>
</evidence>
<evidence type="ECO:0000256" key="2">
    <source>
        <dbReference type="ARBA" id="ARBA00022801"/>
    </source>
</evidence>
<name>A0A8H5BVM7_9AGAR</name>
<keyword evidence="3" id="KW-0146">Chitin degradation</keyword>
<evidence type="ECO:0008006" key="13">
    <source>
        <dbReference type="Google" id="ProtNLM"/>
    </source>
</evidence>
<evidence type="ECO:0000313" key="12">
    <source>
        <dbReference type="Proteomes" id="UP000567179"/>
    </source>
</evidence>
<comment type="caution">
    <text evidence="11">The sequence shown here is derived from an EMBL/GenBank/DDBJ whole genome shotgun (WGS) entry which is preliminary data.</text>
</comment>
<dbReference type="GO" id="GO:0035091">
    <property type="term" value="F:phosphatidylinositol binding"/>
    <property type="evidence" value="ECO:0007669"/>
    <property type="project" value="InterPro"/>
</dbReference>
<evidence type="ECO:0000256" key="5">
    <source>
        <dbReference type="ARBA" id="ARBA00023295"/>
    </source>
</evidence>
<accession>A0A8H5BVM7</accession>
<dbReference type="GO" id="GO:0008061">
    <property type="term" value="F:chitin binding"/>
    <property type="evidence" value="ECO:0007669"/>
    <property type="project" value="InterPro"/>
</dbReference>
<dbReference type="InterPro" id="IPR017853">
    <property type="entry name" value="GH"/>
</dbReference>
<evidence type="ECO:0000256" key="8">
    <source>
        <dbReference type="RuleBase" id="RU004453"/>
    </source>
</evidence>
<evidence type="ECO:0000256" key="3">
    <source>
        <dbReference type="ARBA" id="ARBA00023024"/>
    </source>
</evidence>
<dbReference type="GO" id="GO:0008843">
    <property type="term" value="F:endochitinase activity"/>
    <property type="evidence" value="ECO:0007669"/>
    <property type="project" value="UniProtKB-EC"/>
</dbReference>
<dbReference type="GO" id="GO:0005576">
    <property type="term" value="C:extracellular region"/>
    <property type="evidence" value="ECO:0007669"/>
    <property type="project" value="TreeGrafter"/>
</dbReference>
<evidence type="ECO:0000313" key="11">
    <source>
        <dbReference type="EMBL" id="KAF5329821.1"/>
    </source>
</evidence>
<dbReference type="Proteomes" id="UP000567179">
    <property type="component" value="Unassembled WGS sequence"/>
</dbReference>
<dbReference type="EMBL" id="JAACJJ010000002">
    <property type="protein sequence ID" value="KAF5329821.1"/>
    <property type="molecule type" value="Genomic_DNA"/>
</dbReference>
<evidence type="ECO:0000259" key="9">
    <source>
        <dbReference type="PROSITE" id="PS50195"/>
    </source>
</evidence>
<dbReference type="Gene3D" id="3.20.20.80">
    <property type="entry name" value="Glycosidases"/>
    <property type="match status" value="1"/>
</dbReference>
<dbReference type="InterPro" id="IPR011583">
    <property type="entry name" value="Chitinase_II/V-like_cat"/>
</dbReference>
<dbReference type="GO" id="GO:0000272">
    <property type="term" value="P:polysaccharide catabolic process"/>
    <property type="evidence" value="ECO:0007669"/>
    <property type="project" value="UniProtKB-KW"/>
</dbReference>
<keyword evidence="2 7" id="KW-0378">Hydrolase</keyword>
<dbReference type="PROSITE" id="PS51910">
    <property type="entry name" value="GH18_2"/>
    <property type="match status" value="1"/>
</dbReference>
<dbReference type="InterPro" id="IPR050314">
    <property type="entry name" value="Glycosyl_Hydrlase_18"/>
</dbReference>
<dbReference type="GO" id="GO:0006032">
    <property type="term" value="P:chitin catabolic process"/>
    <property type="evidence" value="ECO:0007669"/>
    <property type="project" value="UniProtKB-KW"/>
</dbReference>
<proteinExistence type="inferred from homology"/>
<dbReference type="Gene3D" id="3.10.50.10">
    <property type="match status" value="1"/>
</dbReference>
<keyword evidence="4" id="KW-0119">Carbohydrate metabolism</keyword>
<dbReference type="InterPro" id="IPR036871">
    <property type="entry name" value="PX_dom_sf"/>
</dbReference>
<keyword evidence="5 7" id="KW-0326">Glycosidase</keyword>
<feature type="domain" description="GH18" evidence="10">
    <location>
        <begin position="159"/>
        <end position="564"/>
    </location>
</feature>
<protein>
    <recommendedName>
        <fullName evidence="13">Chitinase</fullName>
    </recommendedName>
</protein>
<dbReference type="InterPro" id="IPR001223">
    <property type="entry name" value="Glyco_hydro18_cat"/>
</dbReference>
<dbReference type="InterPro" id="IPR029070">
    <property type="entry name" value="Chitinase_insertion_sf"/>
</dbReference>
<feature type="domain" description="PX" evidence="9">
    <location>
        <begin position="9"/>
        <end position="122"/>
    </location>
</feature>
<dbReference type="AlphaFoldDB" id="A0A8H5BVM7"/>
<dbReference type="OrthoDB" id="73875at2759"/>
<dbReference type="SUPFAM" id="SSF51445">
    <property type="entry name" value="(Trans)glycosidases"/>
    <property type="match status" value="1"/>
</dbReference>
<dbReference type="PROSITE" id="PS50195">
    <property type="entry name" value="PX"/>
    <property type="match status" value="1"/>
</dbReference>
<dbReference type="SMART" id="SM00636">
    <property type="entry name" value="Glyco_18"/>
    <property type="match status" value="1"/>
</dbReference>
<evidence type="ECO:0000256" key="4">
    <source>
        <dbReference type="ARBA" id="ARBA00023277"/>
    </source>
</evidence>
<dbReference type="Pfam" id="PF00787">
    <property type="entry name" value="PX"/>
    <property type="match status" value="1"/>
</dbReference>
<comment type="similarity">
    <text evidence="8">Belongs to the glycosyl hydrolase 18 family.</text>
</comment>
<dbReference type="SUPFAM" id="SSF64268">
    <property type="entry name" value="PX domain"/>
    <property type="match status" value="1"/>
</dbReference>
<dbReference type="InterPro" id="IPR001579">
    <property type="entry name" value="Glyco_hydro_18_chit_AS"/>
</dbReference>
<keyword evidence="6" id="KW-0624">Polysaccharide degradation</keyword>
<dbReference type="PANTHER" id="PTHR11177">
    <property type="entry name" value="CHITINASE"/>
    <property type="match status" value="1"/>
</dbReference>
<reference evidence="11 12" key="1">
    <citation type="journal article" date="2020" name="ISME J.">
        <title>Uncovering the hidden diversity of litter-decomposition mechanisms in mushroom-forming fungi.</title>
        <authorList>
            <person name="Floudas D."/>
            <person name="Bentzer J."/>
            <person name="Ahren D."/>
            <person name="Johansson T."/>
            <person name="Persson P."/>
            <person name="Tunlid A."/>
        </authorList>
    </citation>
    <scope>NUCLEOTIDE SEQUENCE [LARGE SCALE GENOMIC DNA]</scope>
    <source>
        <strain evidence="11 12">CBS 101986</strain>
    </source>
</reference>
<dbReference type="PROSITE" id="PS01095">
    <property type="entry name" value="GH18_1"/>
    <property type="match status" value="1"/>
</dbReference>